<comment type="caution">
    <text evidence="2">The sequence shown here is derived from an EMBL/GenBank/DDBJ whole genome shotgun (WGS) entry which is preliminary data.</text>
</comment>
<sequence>MEVQSKRLDQESWEPGGQEKREAEDGEPASAYLIQATELIIPALRKGKAGAYGAGLKTIKIGCPCFSRASR</sequence>
<gene>
    <name evidence="2" type="ORF">LTLLF_209385</name>
</gene>
<evidence type="ECO:0000256" key="1">
    <source>
        <dbReference type="SAM" id="MobiDB-lite"/>
    </source>
</evidence>
<dbReference type="EMBL" id="JAATJU010016124">
    <property type="protein sequence ID" value="KAH0517349.1"/>
    <property type="molecule type" value="Genomic_DNA"/>
</dbReference>
<reference evidence="2" key="1">
    <citation type="submission" date="2020-03" db="EMBL/GenBank/DDBJ databases">
        <title>Studies in the Genomics of Life Span.</title>
        <authorList>
            <person name="Glass D."/>
        </authorList>
    </citation>
    <scope>NUCLEOTIDE SEQUENCE</scope>
    <source>
        <strain evidence="2">LTLLF</strain>
        <tissue evidence="2">Muscle</tissue>
    </source>
</reference>
<organism evidence="2 3">
    <name type="scientific">Microtus ochrogaster</name>
    <name type="common">Prairie vole</name>
    <dbReference type="NCBI Taxonomy" id="79684"/>
    <lineage>
        <taxon>Eukaryota</taxon>
        <taxon>Metazoa</taxon>
        <taxon>Chordata</taxon>
        <taxon>Craniata</taxon>
        <taxon>Vertebrata</taxon>
        <taxon>Euteleostomi</taxon>
        <taxon>Mammalia</taxon>
        <taxon>Eutheria</taxon>
        <taxon>Euarchontoglires</taxon>
        <taxon>Glires</taxon>
        <taxon>Rodentia</taxon>
        <taxon>Myomorpha</taxon>
        <taxon>Muroidea</taxon>
        <taxon>Cricetidae</taxon>
        <taxon>Arvicolinae</taxon>
        <taxon>Microtus</taxon>
    </lineage>
</organism>
<name>A0A8J6GUK6_MICOH</name>
<dbReference type="AlphaFoldDB" id="A0A8J6GUK6"/>
<feature type="region of interest" description="Disordered" evidence="1">
    <location>
        <begin position="1"/>
        <end position="28"/>
    </location>
</feature>
<protein>
    <submittedName>
        <fullName evidence="2">Sorting nexin-15</fullName>
    </submittedName>
</protein>
<proteinExistence type="predicted"/>
<accession>A0A8J6GUK6</accession>
<evidence type="ECO:0000313" key="3">
    <source>
        <dbReference type="Proteomes" id="UP000710432"/>
    </source>
</evidence>
<evidence type="ECO:0000313" key="2">
    <source>
        <dbReference type="EMBL" id="KAH0517349.1"/>
    </source>
</evidence>
<dbReference type="Proteomes" id="UP000710432">
    <property type="component" value="Unassembled WGS sequence"/>
</dbReference>
<feature type="compositionally biased region" description="Basic and acidic residues" evidence="1">
    <location>
        <begin position="1"/>
        <end position="10"/>
    </location>
</feature>